<dbReference type="InterPro" id="IPR024671">
    <property type="entry name" value="Atg22-like"/>
</dbReference>
<keyword evidence="2" id="KW-0813">Transport</keyword>
<dbReference type="EMBL" id="BSNN01000004">
    <property type="protein sequence ID" value="GLQ35367.1"/>
    <property type="molecule type" value="Genomic_DNA"/>
</dbReference>
<feature type="transmembrane region" description="Helical" evidence="6">
    <location>
        <begin position="248"/>
        <end position="265"/>
    </location>
</feature>
<reference evidence="8" key="1">
    <citation type="journal article" date="2019" name="Int. J. Syst. Evol. Microbiol.">
        <title>The Global Catalogue of Microorganisms (GCM) 10K type strain sequencing project: providing services to taxonomists for standard genome sequencing and annotation.</title>
        <authorList>
            <consortium name="The Broad Institute Genomics Platform"/>
            <consortium name="The Broad Institute Genome Sequencing Center for Infectious Disease"/>
            <person name="Wu L."/>
            <person name="Ma J."/>
        </authorList>
    </citation>
    <scope>NUCLEOTIDE SEQUENCE [LARGE SCALE GENOMIC DNA]</scope>
    <source>
        <strain evidence="8">NBRC 110140</strain>
    </source>
</reference>
<feature type="transmembrane region" description="Helical" evidence="6">
    <location>
        <begin position="12"/>
        <end position="29"/>
    </location>
</feature>
<feature type="transmembrane region" description="Helical" evidence="6">
    <location>
        <begin position="94"/>
        <end position="115"/>
    </location>
</feature>
<dbReference type="InterPro" id="IPR036259">
    <property type="entry name" value="MFS_trans_sf"/>
</dbReference>
<evidence type="ECO:0000256" key="3">
    <source>
        <dbReference type="ARBA" id="ARBA00022692"/>
    </source>
</evidence>
<proteinExistence type="predicted"/>
<feature type="transmembrane region" description="Helical" evidence="6">
    <location>
        <begin position="182"/>
        <end position="202"/>
    </location>
</feature>
<keyword evidence="4 6" id="KW-1133">Transmembrane helix</keyword>
<sequence length="429" mass="46000">MMYDWAAQPYNTLLITFIFAPYFSSVVVGDGVQGQALWGGMLTIVGICLAFAGPIFGAISDSLGPKKPWLLLFSLLYVVGSFGLWWAVPNMNGVMGILVIFAIGMFGMEMSQIFVNAMLPDMGTEDEISRISGNGWALGYVGGLIALFIMLLLFAENEEGKTLLGNAPALGLDAETRQGTRSVGPITSLWYAVFMIPFFAWVPDTKRMAEKANSSGKALKELWGTIKSLPQNISLASYLVSSMFYRDALMALYGFGGIYASGVLGWSVPQIGIFGIIGGIAAALFSYFGGHADRRFGSKAVITASILILIVVTVLIIGTSRSQFFGVPLAADSNFPDMLLYVCGAFLGGAGGSLQASSRTLMVRLANQERMTEAFGLYGLAGRATAWLAPGLVGIFTYLTGSQRIGYAPLIVLFCIGLCLLYWVQEDGE</sequence>
<evidence type="ECO:0000256" key="1">
    <source>
        <dbReference type="ARBA" id="ARBA00004127"/>
    </source>
</evidence>
<evidence type="ECO:0000256" key="4">
    <source>
        <dbReference type="ARBA" id="ARBA00022989"/>
    </source>
</evidence>
<protein>
    <submittedName>
        <fullName evidence="7">MFS transporter</fullName>
    </submittedName>
</protein>
<evidence type="ECO:0000256" key="5">
    <source>
        <dbReference type="ARBA" id="ARBA00023136"/>
    </source>
</evidence>
<organism evidence="7 8">
    <name type="scientific">Amylibacter marinus</name>
    <dbReference type="NCBI Taxonomy" id="1475483"/>
    <lineage>
        <taxon>Bacteria</taxon>
        <taxon>Pseudomonadati</taxon>
        <taxon>Pseudomonadota</taxon>
        <taxon>Alphaproteobacteria</taxon>
        <taxon>Rhodobacterales</taxon>
        <taxon>Paracoccaceae</taxon>
        <taxon>Amylibacter</taxon>
    </lineage>
</organism>
<evidence type="ECO:0000256" key="6">
    <source>
        <dbReference type="SAM" id="Phobius"/>
    </source>
</evidence>
<dbReference type="InterPro" id="IPR050495">
    <property type="entry name" value="ATG22/LtaA_families"/>
</dbReference>
<dbReference type="Pfam" id="PF11700">
    <property type="entry name" value="ATG22"/>
    <property type="match status" value="1"/>
</dbReference>
<keyword evidence="8" id="KW-1185">Reference proteome</keyword>
<keyword evidence="5 6" id="KW-0472">Membrane</keyword>
<name>A0ABQ5VVA4_9RHOB</name>
<feature type="transmembrane region" description="Helical" evidence="6">
    <location>
        <begin position="338"/>
        <end position="356"/>
    </location>
</feature>
<feature type="transmembrane region" description="Helical" evidence="6">
    <location>
        <begin position="136"/>
        <end position="155"/>
    </location>
</feature>
<dbReference type="Gene3D" id="1.20.1250.20">
    <property type="entry name" value="MFS general substrate transporter like domains"/>
    <property type="match status" value="1"/>
</dbReference>
<accession>A0ABQ5VVA4</accession>
<feature type="transmembrane region" description="Helical" evidence="6">
    <location>
        <begin position="405"/>
        <end position="424"/>
    </location>
</feature>
<evidence type="ECO:0000313" key="7">
    <source>
        <dbReference type="EMBL" id="GLQ35367.1"/>
    </source>
</evidence>
<dbReference type="SUPFAM" id="SSF103473">
    <property type="entry name" value="MFS general substrate transporter"/>
    <property type="match status" value="1"/>
</dbReference>
<evidence type="ECO:0000313" key="8">
    <source>
        <dbReference type="Proteomes" id="UP001156694"/>
    </source>
</evidence>
<feature type="transmembrane region" description="Helical" evidence="6">
    <location>
        <begin position="300"/>
        <end position="318"/>
    </location>
</feature>
<evidence type="ECO:0000256" key="2">
    <source>
        <dbReference type="ARBA" id="ARBA00022448"/>
    </source>
</evidence>
<feature type="transmembrane region" description="Helical" evidence="6">
    <location>
        <begin position="271"/>
        <end position="288"/>
    </location>
</feature>
<dbReference type="Proteomes" id="UP001156694">
    <property type="component" value="Unassembled WGS sequence"/>
</dbReference>
<feature type="transmembrane region" description="Helical" evidence="6">
    <location>
        <begin position="35"/>
        <end position="57"/>
    </location>
</feature>
<dbReference type="PANTHER" id="PTHR23519:SF1">
    <property type="entry name" value="AUTOPHAGY-RELATED PROTEIN 22"/>
    <property type="match status" value="1"/>
</dbReference>
<comment type="caution">
    <text evidence="7">The sequence shown here is derived from an EMBL/GenBank/DDBJ whole genome shotgun (WGS) entry which is preliminary data.</text>
</comment>
<feature type="transmembrane region" description="Helical" evidence="6">
    <location>
        <begin position="377"/>
        <end position="399"/>
    </location>
</feature>
<feature type="transmembrane region" description="Helical" evidence="6">
    <location>
        <begin position="69"/>
        <end position="88"/>
    </location>
</feature>
<gene>
    <name evidence="7" type="ORF">GCM10007939_16500</name>
</gene>
<comment type="subcellular location">
    <subcellularLocation>
        <location evidence="1">Endomembrane system</location>
        <topology evidence="1">Multi-pass membrane protein</topology>
    </subcellularLocation>
</comment>
<dbReference type="PANTHER" id="PTHR23519">
    <property type="entry name" value="AUTOPHAGY-RELATED PROTEIN 22"/>
    <property type="match status" value="1"/>
</dbReference>
<keyword evidence="3 6" id="KW-0812">Transmembrane</keyword>